<proteinExistence type="predicted"/>
<sequence>MREPDEREYRVEEEAPGKFRVLSSADLTVLVCRDRADAEQHATLLEEAFRRGYKRGYRDGKHAK</sequence>
<accession>A0A956RN67</accession>
<name>A0A956RN67_UNCEI</name>
<dbReference type="AlphaFoldDB" id="A0A956RN67"/>
<protein>
    <submittedName>
        <fullName evidence="1">Uncharacterized protein</fullName>
    </submittedName>
</protein>
<gene>
    <name evidence="1" type="ORF">KC729_03705</name>
</gene>
<comment type="caution">
    <text evidence="1">The sequence shown here is derived from an EMBL/GenBank/DDBJ whole genome shotgun (WGS) entry which is preliminary data.</text>
</comment>
<evidence type="ECO:0000313" key="1">
    <source>
        <dbReference type="EMBL" id="MCA9726763.1"/>
    </source>
</evidence>
<evidence type="ECO:0000313" key="2">
    <source>
        <dbReference type="Proteomes" id="UP000697710"/>
    </source>
</evidence>
<organism evidence="1 2">
    <name type="scientific">Eiseniibacteriota bacterium</name>
    <dbReference type="NCBI Taxonomy" id="2212470"/>
    <lineage>
        <taxon>Bacteria</taxon>
        <taxon>Candidatus Eiseniibacteriota</taxon>
    </lineage>
</organism>
<reference evidence="1" key="2">
    <citation type="journal article" date="2021" name="Microbiome">
        <title>Successional dynamics and alternative stable states in a saline activated sludge microbial community over 9 years.</title>
        <authorList>
            <person name="Wang Y."/>
            <person name="Ye J."/>
            <person name="Ju F."/>
            <person name="Liu L."/>
            <person name="Boyd J.A."/>
            <person name="Deng Y."/>
            <person name="Parks D.H."/>
            <person name="Jiang X."/>
            <person name="Yin X."/>
            <person name="Woodcroft B.J."/>
            <person name="Tyson G.W."/>
            <person name="Hugenholtz P."/>
            <person name="Polz M.F."/>
            <person name="Zhang T."/>
        </authorList>
    </citation>
    <scope>NUCLEOTIDE SEQUENCE</scope>
    <source>
        <strain evidence="1">HKST-UBA01</strain>
    </source>
</reference>
<dbReference type="Proteomes" id="UP000697710">
    <property type="component" value="Unassembled WGS sequence"/>
</dbReference>
<reference evidence="1" key="1">
    <citation type="submission" date="2020-04" db="EMBL/GenBank/DDBJ databases">
        <authorList>
            <person name="Zhang T."/>
        </authorList>
    </citation>
    <scope>NUCLEOTIDE SEQUENCE</scope>
    <source>
        <strain evidence="1">HKST-UBA01</strain>
    </source>
</reference>
<dbReference type="EMBL" id="JAGQHR010000064">
    <property type="protein sequence ID" value="MCA9726763.1"/>
    <property type="molecule type" value="Genomic_DNA"/>
</dbReference>